<dbReference type="Pfam" id="PF13440">
    <property type="entry name" value="Polysacc_synt_3"/>
    <property type="match status" value="1"/>
</dbReference>
<comment type="subcellular location">
    <subcellularLocation>
        <location evidence="1">Cell membrane</location>
        <topology evidence="1">Multi-pass membrane protein</topology>
    </subcellularLocation>
</comment>
<dbReference type="Proteomes" id="UP000830167">
    <property type="component" value="Chromosome"/>
</dbReference>
<accession>A0ABY4CHV0</accession>
<reference evidence="7" key="1">
    <citation type="submission" date="2021-12" db="EMBL/GenBank/DDBJ databases">
        <title>Alicyclobacillaceae gen. nov., sp. nov., isolated from chalcocite enrichment system.</title>
        <authorList>
            <person name="Jiang Z."/>
        </authorList>
    </citation>
    <scope>NUCLEOTIDE SEQUENCE</scope>
    <source>
        <strain evidence="7">MYW30-H2</strain>
    </source>
</reference>
<dbReference type="InterPro" id="IPR050833">
    <property type="entry name" value="Poly_Biosynth_Transport"/>
</dbReference>
<proteinExistence type="predicted"/>
<feature type="transmembrane region" description="Helical" evidence="6">
    <location>
        <begin position="131"/>
        <end position="152"/>
    </location>
</feature>
<evidence type="ECO:0000256" key="1">
    <source>
        <dbReference type="ARBA" id="ARBA00004651"/>
    </source>
</evidence>
<protein>
    <submittedName>
        <fullName evidence="7">Flippase</fullName>
    </submittedName>
</protein>
<dbReference type="RefSeq" id="WP_347435647.1">
    <property type="nucleotide sequence ID" value="NZ_CP089291.1"/>
</dbReference>
<evidence type="ECO:0000256" key="5">
    <source>
        <dbReference type="ARBA" id="ARBA00023136"/>
    </source>
</evidence>
<keyword evidence="8" id="KW-1185">Reference proteome</keyword>
<evidence type="ECO:0000313" key="7">
    <source>
        <dbReference type="EMBL" id="UOF88966.1"/>
    </source>
</evidence>
<dbReference type="EMBL" id="CP089291">
    <property type="protein sequence ID" value="UOF88966.1"/>
    <property type="molecule type" value="Genomic_DNA"/>
</dbReference>
<keyword evidence="3 6" id="KW-0812">Transmembrane</keyword>
<keyword evidence="4 6" id="KW-1133">Transmembrane helix</keyword>
<feature type="transmembrane region" description="Helical" evidence="6">
    <location>
        <begin position="361"/>
        <end position="383"/>
    </location>
</feature>
<gene>
    <name evidence="7" type="ORF">LSG31_13635</name>
</gene>
<keyword evidence="5 6" id="KW-0472">Membrane</keyword>
<evidence type="ECO:0000313" key="8">
    <source>
        <dbReference type="Proteomes" id="UP000830167"/>
    </source>
</evidence>
<evidence type="ECO:0000256" key="6">
    <source>
        <dbReference type="SAM" id="Phobius"/>
    </source>
</evidence>
<dbReference type="CDD" id="cd13128">
    <property type="entry name" value="MATE_Wzx_like"/>
    <property type="match status" value="1"/>
</dbReference>
<dbReference type="PANTHER" id="PTHR30250">
    <property type="entry name" value="PST FAMILY PREDICTED COLANIC ACID TRANSPORTER"/>
    <property type="match status" value="1"/>
</dbReference>
<feature type="transmembrane region" description="Helical" evidence="6">
    <location>
        <begin position="106"/>
        <end position="125"/>
    </location>
</feature>
<evidence type="ECO:0000256" key="3">
    <source>
        <dbReference type="ARBA" id="ARBA00022692"/>
    </source>
</evidence>
<evidence type="ECO:0000256" key="2">
    <source>
        <dbReference type="ARBA" id="ARBA00022475"/>
    </source>
</evidence>
<feature type="transmembrane region" description="Helical" evidence="6">
    <location>
        <begin position="329"/>
        <end position="349"/>
    </location>
</feature>
<sequence>MNIGFLKIIKSRVRLMEDQDYKEWIKNSGVSFLLRLVSFLLLNALSFYIAKVYGAAELGVYSLSFSILSISLVVVLIGTDTAVIRMVSEHAGNGGAGVAAKIVNRVLQLVLPVSVAAGAILYLQSDWLAHFVFPGTLSAGAIQIVALILPFFALSRLHAAAFRALQHFAHSILFEIIWIRFGYLGLMMLATGIIGKRNSIVLATLAIIVVGNGIWSITAWRLKMCKGNRSGSLEHTYEKPGLKQILALSAPMYLTSSMYVLMDWTDSLMIGIFGSAEDVGVYNLIAKLSILTCFATESINTFLVPKFSELFWGDKQADLQKMIRFSTKLGFWTSVPVILLTVLFAPYFLPLFGAKFTTGTTALILLCFGQLVNSLTGSVIPLLNMTGHQKKSKNILLVSTISNVILNPLLIPIFGMAGAALATAVSIAIRDVAASYCTWRIFRFPTWYPSFLANVVSLHRMEAE</sequence>
<feature type="transmembrane region" description="Helical" evidence="6">
    <location>
        <begin position="200"/>
        <end position="220"/>
    </location>
</feature>
<feature type="transmembrane region" description="Helical" evidence="6">
    <location>
        <begin position="172"/>
        <end position="194"/>
    </location>
</feature>
<feature type="transmembrane region" description="Helical" evidence="6">
    <location>
        <begin position="404"/>
        <end position="429"/>
    </location>
</feature>
<keyword evidence="2" id="KW-1003">Cell membrane</keyword>
<name>A0ABY4CHV0_9BACL</name>
<feature type="transmembrane region" description="Helical" evidence="6">
    <location>
        <begin position="32"/>
        <end position="50"/>
    </location>
</feature>
<dbReference type="PANTHER" id="PTHR30250:SF11">
    <property type="entry name" value="O-ANTIGEN TRANSPORTER-RELATED"/>
    <property type="match status" value="1"/>
</dbReference>
<organism evidence="7 8">
    <name type="scientific">Fodinisporobacter ferrooxydans</name>
    <dbReference type="NCBI Taxonomy" id="2901836"/>
    <lineage>
        <taxon>Bacteria</taxon>
        <taxon>Bacillati</taxon>
        <taxon>Bacillota</taxon>
        <taxon>Bacilli</taxon>
        <taxon>Bacillales</taxon>
        <taxon>Alicyclobacillaceae</taxon>
        <taxon>Fodinisporobacter</taxon>
    </lineage>
</organism>
<feature type="transmembrane region" description="Helical" evidence="6">
    <location>
        <begin position="62"/>
        <end position="85"/>
    </location>
</feature>
<evidence type="ECO:0000256" key="4">
    <source>
        <dbReference type="ARBA" id="ARBA00022989"/>
    </source>
</evidence>